<dbReference type="OrthoDB" id="47802at2759"/>
<reference evidence="5 6" key="1">
    <citation type="submission" date="2020-02" db="EMBL/GenBank/DDBJ databases">
        <authorList>
            <person name="Ferguson B K."/>
        </authorList>
    </citation>
    <scope>NUCLEOTIDE SEQUENCE [LARGE SCALE GENOMIC DNA]</scope>
</reference>
<dbReference type="Pfam" id="PF23409">
    <property type="entry name" value="Beta-prop_EML"/>
    <property type="match status" value="1"/>
</dbReference>
<sequence>MPFWKNLSSIFEIFQCSVDTVVAAEFHPLDRGSIVTCGKAHIAFWSLDNTGALYKRIGVFNNRDKPKYVTCVAFTQTGDVLSGDSNGSIIVWGRDSASRWWCADDCGRPRHPTARWFYEKLHPRRILRARIQSSAHGQTNVMAPVEREGKSANQLPNPPLSTTATARQRSLDRIIAVPLTNPSKKTIDRQIPAILVDLVVGEVVDVAEAESGALALRTVGRRRQIVHRIIDGRFAGVIELTGRRRH</sequence>
<evidence type="ECO:0000259" key="4">
    <source>
        <dbReference type="Pfam" id="PF23409"/>
    </source>
</evidence>
<keyword evidence="1" id="KW-0853">WD repeat</keyword>
<dbReference type="InterPro" id="IPR036322">
    <property type="entry name" value="WD40_repeat_dom_sf"/>
</dbReference>
<keyword evidence="6" id="KW-1185">Reference proteome</keyword>
<accession>A0A6H5GHU9</accession>
<dbReference type="SUPFAM" id="SSF50978">
    <property type="entry name" value="WD40 repeat-like"/>
    <property type="match status" value="1"/>
</dbReference>
<evidence type="ECO:0000256" key="3">
    <source>
        <dbReference type="SAM" id="MobiDB-lite"/>
    </source>
</evidence>
<evidence type="ECO:0000313" key="6">
    <source>
        <dbReference type="Proteomes" id="UP000479000"/>
    </source>
</evidence>
<proteinExistence type="predicted"/>
<dbReference type="InterPro" id="IPR050630">
    <property type="entry name" value="WD_repeat_EMAP"/>
</dbReference>
<dbReference type="GO" id="GO:0000226">
    <property type="term" value="P:microtubule cytoskeleton organization"/>
    <property type="evidence" value="ECO:0007669"/>
    <property type="project" value="TreeGrafter"/>
</dbReference>
<evidence type="ECO:0000256" key="2">
    <source>
        <dbReference type="ARBA" id="ARBA00022737"/>
    </source>
</evidence>
<evidence type="ECO:0000256" key="1">
    <source>
        <dbReference type="ARBA" id="ARBA00022574"/>
    </source>
</evidence>
<feature type="domain" description="EML-like first beta-propeller" evidence="4">
    <location>
        <begin position="14"/>
        <end position="96"/>
    </location>
</feature>
<dbReference type="InterPro" id="IPR015943">
    <property type="entry name" value="WD40/YVTN_repeat-like_dom_sf"/>
</dbReference>
<protein>
    <recommendedName>
        <fullName evidence="4">EML-like first beta-propeller domain-containing protein</fullName>
    </recommendedName>
</protein>
<dbReference type="GO" id="GO:0072686">
    <property type="term" value="C:mitotic spindle"/>
    <property type="evidence" value="ECO:0007669"/>
    <property type="project" value="TreeGrafter"/>
</dbReference>
<dbReference type="PANTHER" id="PTHR13720:SF50">
    <property type="entry name" value="ECHINODERM MICROTUBULE-ASSOCIATED PROTEIN-LIKE 2"/>
    <property type="match status" value="1"/>
</dbReference>
<dbReference type="Proteomes" id="UP000479000">
    <property type="component" value="Unassembled WGS sequence"/>
</dbReference>
<gene>
    <name evidence="5" type="ORF">NTEN_LOCUS8884</name>
</gene>
<keyword evidence="2" id="KW-0677">Repeat</keyword>
<feature type="compositionally biased region" description="Polar residues" evidence="3">
    <location>
        <begin position="151"/>
        <end position="167"/>
    </location>
</feature>
<dbReference type="InterPro" id="IPR055439">
    <property type="entry name" value="Beta-prop_EML_1st"/>
</dbReference>
<dbReference type="GO" id="GO:0008017">
    <property type="term" value="F:microtubule binding"/>
    <property type="evidence" value="ECO:0007669"/>
    <property type="project" value="TreeGrafter"/>
</dbReference>
<evidence type="ECO:0000313" key="5">
    <source>
        <dbReference type="EMBL" id="CAB0003319.1"/>
    </source>
</evidence>
<name>A0A6H5GHU9_9HEMI</name>
<organism evidence="5 6">
    <name type="scientific">Nesidiocoris tenuis</name>
    <dbReference type="NCBI Taxonomy" id="355587"/>
    <lineage>
        <taxon>Eukaryota</taxon>
        <taxon>Metazoa</taxon>
        <taxon>Ecdysozoa</taxon>
        <taxon>Arthropoda</taxon>
        <taxon>Hexapoda</taxon>
        <taxon>Insecta</taxon>
        <taxon>Pterygota</taxon>
        <taxon>Neoptera</taxon>
        <taxon>Paraneoptera</taxon>
        <taxon>Hemiptera</taxon>
        <taxon>Heteroptera</taxon>
        <taxon>Panheteroptera</taxon>
        <taxon>Cimicomorpha</taxon>
        <taxon>Miridae</taxon>
        <taxon>Dicyphina</taxon>
        <taxon>Nesidiocoris</taxon>
    </lineage>
</organism>
<dbReference type="AlphaFoldDB" id="A0A6H5GHU9"/>
<dbReference type="EMBL" id="CADCXU010013435">
    <property type="protein sequence ID" value="CAB0003319.1"/>
    <property type="molecule type" value="Genomic_DNA"/>
</dbReference>
<feature type="region of interest" description="Disordered" evidence="3">
    <location>
        <begin position="147"/>
        <end position="167"/>
    </location>
</feature>
<dbReference type="Gene3D" id="2.130.10.10">
    <property type="entry name" value="YVTN repeat-like/Quinoprotein amine dehydrogenase"/>
    <property type="match status" value="1"/>
</dbReference>
<dbReference type="PANTHER" id="PTHR13720">
    <property type="entry name" value="WD-40 REPEAT PROTEIN"/>
    <property type="match status" value="1"/>
</dbReference>